<dbReference type="PROSITE" id="PS50109">
    <property type="entry name" value="HIS_KIN"/>
    <property type="match status" value="1"/>
</dbReference>
<keyword evidence="8" id="KW-0418">Kinase</keyword>
<dbReference type="GO" id="GO:0005524">
    <property type="term" value="F:ATP binding"/>
    <property type="evidence" value="ECO:0007669"/>
    <property type="project" value="UniProtKB-KW"/>
</dbReference>
<dbReference type="SMART" id="SM00388">
    <property type="entry name" value="HisKA"/>
    <property type="match status" value="1"/>
</dbReference>
<dbReference type="InterPro" id="IPR050980">
    <property type="entry name" value="2C_sensor_his_kinase"/>
</dbReference>
<keyword evidence="10" id="KW-0472">Membrane</keyword>
<evidence type="ECO:0000256" key="7">
    <source>
        <dbReference type="ARBA" id="ARBA00022741"/>
    </source>
</evidence>
<dbReference type="SUPFAM" id="SSF55874">
    <property type="entry name" value="ATPase domain of HSP90 chaperone/DNA topoisomerase II/histidine kinase"/>
    <property type="match status" value="1"/>
</dbReference>
<proteinExistence type="predicted"/>
<comment type="caution">
    <text evidence="12">The sequence shown here is derived from an EMBL/GenBank/DDBJ whole genome shotgun (WGS) entry which is preliminary data.</text>
</comment>
<name>A0ABV4HMD3_9GAMM</name>
<keyword evidence="10" id="KW-1133">Transmembrane helix</keyword>
<comment type="subcellular location">
    <subcellularLocation>
        <location evidence="2">Cell membrane</location>
        <topology evidence="2">Multi-pass membrane protein</topology>
    </subcellularLocation>
</comment>
<dbReference type="SUPFAM" id="SSF47384">
    <property type="entry name" value="Homodimeric domain of signal transducing histidine kinase"/>
    <property type="match status" value="1"/>
</dbReference>
<feature type="transmembrane region" description="Helical" evidence="10">
    <location>
        <begin position="119"/>
        <end position="138"/>
    </location>
</feature>
<organism evidence="12 13">
    <name type="scientific">Luteimonas salinilitoris</name>
    <dbReference type="NCBI Taxonomy" id="3237697"/>
    <lineage>
        <taxon>Bacteria</taxon>
        <taxon>Pseudomonadati</taxon>
        <taxon>Pseudomonadota</taxon>
        <taxon>Gammaproteobacteria</taxon>
        <taxon>Lysobacterales</taxon>
        <taxon>Lysobacteraceae</taxon>
        <taxon>Luteimonas</taxon>
    </lineage>
</organism>
<evidence type="ECO:0000256" key="4">
    <source>
        <dbReference type="ARBA" id="ARBA00022475"/>
    </source>
</evidence>
<evidence type="ECO:0000256" key="9">
    <source>
        <dbReference type="ARBA" id="ARBA00022840"/>
    </source>
</evidence>
<evidence type="ECO:0000313" key="13">
    <source>
        <dbReference type="Proteomes" id="UP001566331"/>
    </source>
</evidence>
<dbReference type="InterPro" id="IPR036097">
    <property type="entry name" value="HisK_dim/P_sf"/>
</dbReference>
<dbReference type="PRINTS" id="PR00344">
    <property type="entry name" value="BCTRLSENSOR"/>
</dbReference>
<dbReference type="InterPro" id="IPR005467">
    <property type="entry name" value="His_kinase_dom"/>
</dbReference>
<feature type="transmembrane region" description="Helical" evidence="10">
    <location>
        <begin position="150"/>
        <end position="173"/>
    </location>
</feature>
<dbReference type="InterPro" id="IPR004358">
    <property type="entry name" value="Sig_transdc_His_kin-like_C"/>
</dbReference>
<dbReference type="RefSeq" id="WP_370562601.1">
    <property type="nucleotide sequence ID" value="NZ_JBFWIB010000002.1"/>
</dbReference>
<dbReference type="PANTHER" id="PTHR44936:SF10">
    <property type="entry name" value="SENSOR PROTEIN RSTB"/>
    <property type="match status" value="1"/>
</dbReference>
<gene>
    <name evidence="12" type="ORF">AB6713_04555</name>
</gene>
<evidence type="ECO:0000313" key="12">
    <source>
        <dbReference type="EMBL" id="MEZ0473889.1"/>
    </source>
</evidence>
<evidence type="ECO:0000256" key="8">
    <source>
        <dbReference type="ARBA" id="ARBA00022777"/>
    </source>
</evidence>
<keyword evidence="4" id="KW-1003">Cell membrane</keyword>
<dbReference type="Gene3D" id="3.30.565.10">
    <property type="entry name" value="Histidine kinase-like ATPase, C-terminal domain"/>
    <property type="match status" value="1"/>
</dbReference>
<sequence>MQPPAIPFLKTLCGLRWVAVATQASTLLVVALALDMALPWSRLWGAVLLLATFNLYAQWRCARAKPASAAEAFAHLLVDIGVLTWIIGWTGGIANPFGSLFLLPIALTALALPPRWTLATAAACVSGYALATALGQPLPYVPGSDFDLHLWGMAANFVLSVAVVLFFSTRLVAARDRRERELAAMRERFARDEGILALATHAAAVAHELNTPLGTLTLLVDELEAYPLPPGAGEDLAGMRELLEVCRERVRELASPADPETASDIDLERVLTQWQLVRPRIELHRAGAGARGLAIDRGIGHLLLALLNNAADASEANGGHRVDLRIEADAQRLRGEIRDYGKGFSGHALLPALFRSDKPDGLGMGLALSHATVERLGGALSIASAADGARVSFEVPLPDTGAPSGGPP</sequence>
<protein>
    <recommendedName>
        <fullName evidence="3">histidine kinase</fullName>
        <ecNumber evidence="3">2.7.13.3</ecNumber>
    </recommendedName>
</protein>
<evidence type="ECO:0000256" key="10">
    <source>
        <dbReference type="SAM" id="Phobius"/>
    </source>
</evidence>
<dbReference type="Pfam" id="PF25323">
    <property type="entry name" value="6TM_PilS"/>
    <property type="match status" value="1"/>
</dbReference>
<dbReference type="Proteomes" id="UP001566331">
    <property type="component" value="Unassembled WGS sequence"/>
</dbReference>
<dbReference type="InterPro" id="IPR036890">
    <property type="entry name" value="HATPase_C_sf"/>
</dbReference>
<evidence type="ECO:0000256" key="2">
    <source>
        <dbReference type="ARBA" id="ARBA00004651"/>
    </source>
</evidence>
<keyword evidence="9 12" id="KW-0067">ATP-binding</keyword>
<keyword evidence="10" id="KW-0812">Transmembrane</keyword>
<dbReference type="EC" id="2.7.13.3" evidence="3"/>
<accession>A0ABV4HMD3</accession>
<evidence type="ECO:0000256" key="1">
    <source>
        <dbReference type="ARBA" id="ARBA00000085"/>
    </source>
</evidence>
<keyword evidence="6" id="KW-0808">Transferase</keyword>
<dbReference type="SMART" id="SM00387">
    <property type="entry name" value="HATPase_c"/>
    <property type="match status" value="1"/>
</dbReference>
<feature type="domain" description="Histidine kinase" evidence="11">
    <location>
        <begin position="204"/>
        <end position="399"/>
    </location>
</feature>
<keyword evidence="5" id="KW-0597">Phosphoprotein</keyword>
<dbReference type="InterPro" id="IPR003594">
    <property type="entry name" value="HATPase_dom"/>
</dbReference>
<reference evidence="12 13" key="1">
    <citation type="submission" date="2024-07" db="EMBL/GenBank/DDBJ databases">
        <title>Luteimonas salilacus sp. nov., isolated from the shore soil of Salt Lake in Tibet of China.</title>
        <authorList>
            <person name="Zhang X."/>
            <person name="Li A."/>
        </authorList>
    </citation>
    <scope>NUCLEOTIDE SEQUENCE [LARGE SCALE GENOMIC DNA]</scope>
    <source>
        <strain evidence="12 13">B3-2-R+30</strain>
    </source>
</reference>
<evidence type="ECO:0000256" key="5">
    <source>
        <dbReference type="ARBA" id="ARBA00022553"/>
    </source>
</evidence>
<comment type="catalytic activity">
    <reaction evidence="1">
        <text>ATP + protein L-histidine = ADP + protein N-phospho-L-histidine.</text>
        <dbReference type="EC" id="2.7.13.3"/>
    </reaction>
</comment>
<dbReference type="Gene3D" id="1.10.287.130">
    <property type="match status" value="1"/>
</dbReference>
<dbReference type="InterPro" id="IPR003661">
    <property type="entry name" value="HisK_dim/P_dom"/>
</dbReference>
<feature type="transmembrane region" description="Helical" evidence="10">
    <location>
        <begin position="12"/>
        <end position="34"/>
    </location>
</feature>
<dbReference type="PANTHER" id="PTHR44936">
    <property type="entry name" value="SENSOR PROTEIN CREC"/>
    <property type="match status" value="1"/>
</dbReference>
<keyword evidence="13" id="KW-1185">Reference proteome</keyword>
<dbReference type="EMBL" id="JBFWIC010000004">
    <property type="protein sequence ID" value="MEZ0473889.1"/>
    <property type="molecule type" value="Genomic_DNA"/>
</dbReference>
<keyword evidence="7" id="KW-0547">Nucleotide-binding</keyword>
<dbReference type="Pfam" id="PF02518">
    <property type="entry name" value="HATPase_c"/>
    <property type="match status" value="1"/>
</dbReference>
<evidence type="ECO:0000256" key="6">
    <source>
        <dbReference type="ARBA" id="ARBA00022679"/>
    </source>
</evidence>
<evidence type="ECO:0000256" key="3">
    <source>
        <dbReference type="ARBA" id="ARBA00012438"/>
    </source>
</evidence>
<evidence type="ECO:0000259" key="11">
    <source>
        <dbReference type="PROSITE" id="PS50109"/>
    </source>
</evidence>